<gene>
    <name evidence="2" type="ORF">GMD42_02390</name>
</gene>
<proteinExistence type="predicted"/>
<dbReference type="AlphaFoldDB" id="A0A6I3S7L9"/>
<accession>A0A6I3S7L9</accession>
<evidence type="ECO:0000313" key="3">
    <source>
        <dbReference type="Proteomes" id="UP000462362"/>
    </source>
</evidence>
<dbReference type="Proteomes" id="UP000462362">
    <property type="component" value="Unassembled WGS sequence"/>
</dbReference>
<reference evidence="2 3" key="1">
    <citation type="journal article" date="2019" name="Nat. Med.">
        <title>A library of human gut bacterial isolates paired with longitudinal multiomics data enables mechanistic microbiome research.</title>
        <authorList>
            <person name="Poyet M."/>
            <person name="Groussin M."/>
            <person name="Gibbons S.M."/>
            <person name="Avila-Pacheco J."/>
            <person name="Jiang X."/>
            <person name="Kearney S.M."/>
            <person name="Perrotta A.R."/>
            <person name="Berdy B."/>
            <person name="Zhao S."/>
            <person name="Lieberman T.D."/>
            <person name="Swanson P.K."/>
            <person name="Smith M."/>
            <person name="Roesemann S."/>
            <person name="Alexander J.E."/>
            <person name="Rich S.A."/>
            <person name="Livny J."/>
            <person name="Vlamakis H."/>
            <person name="Clish C."/>
            <person name="Bullock K."/>
            <person name="Deik A."/>
            <person name="Scott J."/>
            <person name="Pierce K.A."/>
            <person name="Xavier R.J."/>
            <person name="Alm E.J."/>
        </authorList>
    </citation>
    <scope>NUCLEOTIDE SEQUENCE [LARGE SCALE GENOMIC DNA]</scope>
    <source>
        <strain evidence="2 3">BIOML-A2</strain>
    </source>
</reference>
<evidence type="ECO:0000313" key="2">
    <source>
        <dbReference type="EMBL" id="MTU42487.1"/>
    </source>
</evidence>
<comment type="caution">
    <text evidence="2">The sequence shown here is derived from an EMBL/GenBank/DDBJ whole genome shotgun (WGS) entry which is preliminary data.</text>
</comment>
<dbReference type="Pfam" id="PF07331">
    <property type="entry name" value="TctB"/>
    <property type="match status" value="1"/>
</dbReference>
<name>A0A6I3S7L9_9BURK</name>
<protein>
    <recommendedName>
        <fullName evidence="1">DUF1468 domain-containing protein</fullName>
    </recommendedName>
</protein>
<evidence type="ECO:0000259" key="1">
    <source>
        <dbReference type="Pfam" id="PF07331"/>
    </source>
</evidence>
<dbReference type="EMBL" id="WNCL01000004">
    <property type="protein sequence ID" value="MTU42487.1"/>
    <property type="molecule type" value="Genomic_DNA"/>
</dbReference>
<dbReference type="InterPro" id="IPR009936">
    <property type="entry name" value="DUF1468"/>
</dbReference>
<dbReference type="RefSeq" id="WP_021868590.1">
    <property type="nucleotide sequence ID" value="NZ_CALXOM010000015.1"/>
</dbReference>
<sequence length="155" mass="17698">MEQENIRKETFLATLLLLAGTLILWKGYSYEPDSRQFPVFLGWLFVSFSILNAITLFKKFKAEKLSLSFEFHRPGFPLSLTILLLIGTYAVAVPLLGYYLSTFLFLILVMAGFGCIRKRSLLVYLGVTLLFLTGVYFFFTLLLGTRLPVGEIWAF</sequence>
<organism evidence="2 3">
    <name type="scientific">Parasutterella excrementihominis</name>
    <dbReference type="NCBI Taxonomy" id="487175"/>
    <lineage>
        <taxon>Bacteria</taxon>
        <taxon>Pseudomonadati</taxon>
        <taxon>Pseudomonadota</taxon>
        <taxon>Betaproteobacteria</taxon>
        <taxon>Burkholderiales</taxon>
        <taxon>Sutterellaceae</taxon>
        <taxon>Parasutterella</taxon>
    </lineage>
</organism>
<feature type="domain" description="DUF1468" evidence="1">
    <location>
        <begin position="14"/>
        <end position="148"/>
    </location>
</feature>